<evidence type="ECO:0000313" key="7">
    <source>
        <dbReference type="EMBL" id="VAW77228.1"/>
    </source>
</evidence>
<evidence type="ECO:0000256" key="4">
    <source>
        <dbReference type="ARBA" id="ARBA00022989"/>
    </source>
</evidence>
<accession>A0A3B0Y8W0</accession>
<feature type="transmembrane region" description="Helical" evidence="6">
    <location>
        <begin position="20"/>
        <end position="38"/>
    </location>
</feature>
<keyword evidence="3 6" id="KW-0812">Transmembrane</keyword>
<keyword evidence="5 6" id="KW-0472">Membrane</keyword>
<organism evidence="7">
    <name type="scientific">hydrothermal vent metagenome</name>
    <dbReference type="NCBI Taxonomy" id="652676"/>
    <lineage>
        <taxon>unclassified sequences</taxon>
        <taxon>metagenomes</taxon>
        <taxon>ecological metagenomes</taxon>
    </lineage>
</organism>
<evidence type="ECO:0000256" key="6">
    <source>
        <dbReference type="SAM" id="Phobius"/>
    </source>
</evidence>
<evidence type="ECO:0008006" key="8">
    <source>
        <dbReference type="Google" id="ProtNLM"/>
    </source>
</evidence>
<gene>
    <name evidence="7" type="ORF">MNBD_GAMMA15-230</name>
</gene>
<reference evidence="7" key="1">
    <citation type="submission" date="2018-06" db="EMBL/GenBank/DDBJ databases">
        <authorList>
            <person name="Zhirakovskaya E."/>
        </authorList>
    </citation>
    <scope>NUCLEOTIDE SEQUENCE</scope>
</reference>
<dbReference type="InterPro" id="IPR003400">
    <property type="entry name" value="ExbD"/>
</dbReference>
<evidence type="ECO:0000256" key="3">
    <source>
        <dbReference type="ARBA" id="ARBA00022692"/>
    </source>
</evidence>
<comment type="subcellular location">
    <subcellularLocation>
        <location evidence="1">Cell membrane</location>
        <topology evidence="1">Single-pass membrane protein</topology>
    </subcellularLocation>
</comment>
<evidence type="ECO:0000256" key="1">
    <source>
        <dbReference type="ARBA" id="ARBA00004162"/>
    </source>
</evidence>
<sequence length="177" mass="20049">MKRRWRKKLAKEPVEINITAFMNLMVILVPFLLITAVFSRITILELTLPTDGAPAQTAAKDEKEKLQLEVIVRRNVIEIGDRKRGLLKVVTVSTDGSHLHQVSEMLQQIKARFPDKQDITLLLEADTPYERLVEMMDTLRVVSVMQEGEFVTAELFPAISIGDAPVGKLRTAKRNNK</sequence>
<proteinExistence type="predicted"/>
<dbReference type="GO" id="GO:0022857">
    <property type="term" value="F:transmembrane transporter activity"/>
    <property type="evidence" value="ECO:0007669"/>
    <property type="project" value="InterPro"/>
</dbReference>
<name>A0A3B0Y8W0_9ZZZZ</name>
<dbReference type="GO" id="GO:0005886">
    <property type="term" value="C:plasma membrane"/>
    <property type="evidence" value="ECO:0007669"/>
    <property type="project" value="UniProtKB-SubCell"/>
</dbReference>
<keyword evidence="4 6" id="KW-1133">Transmembrane helix</keyword>
<protein>
    <recommendedName>
        <fullName evidence="8">Biopolymer transport protein ExbD/TolR</fullName>
    </recommendedName>
</protein>
<keyword evidence="2" id="KW-1003">Cell membrane</keyword>
<evidence type="ECO:0000256" key="5">
    <source>
        <dbReference type="ARBA" id="ARBA00023136"/>
    </source>
</evidence>
<dbReference type="EMBL" id="UOFN01000075">
    <property type="protein sequence ID" value="VAW77228.1"/>
    <property type="molecule type" value="Genomic_DNA"/>
</dbReference>
<dbReference type="Pfam" id="PF02472">
    <property type="entry name" value="ExbD"/>
    <property type="match status" value="1"/>
</dbReference>
<dbReference type="AlphaFoldDB" id="A0A3B0Y8W0"/>
<evidence type="ECO:0000256" key="2">
    <source>
        <dbReference type="ARBA" id="ARBA00022475"/>
    </source>
</evidence>